<name>A0A4Y2TYL1_ARAVE</name>
<protein>
    <submittedName>
        <fullName evidence="1">Uncharacterized protein</fullName>
    </submittedName>
</protein>
<evidence type="ECO:0000313" key="1">
    <source>
        <dbReference type="EMBL" id="GBO04510.1"/>
    </source>
</evidence>
<gene>
    <name evidence="1" type="ORF">AVEN_74463_1</name>
</gene>
<evidence type="ECO:0000313" key="2">
    <source>
        <dbReference type="Proteomes" id="UP000499080"/>
    </source>
</evidence>
<keyword evidence="2" id="KW-1185">Reference proteome</keyword>
<reference evidence="1 2" key="1">
    <citation type="journal article" date="2019" name="Sci. Rep.">
        <title>Orb-weaving spider Araneus ventricosus genome elucidates the spidroin gene catalogue.</title>
        <authorList>
            <person name="Kono N."/>
            <person name="Nakamura H."/>
            <person name="Ohtoshi R."/>
            <person name="Moran D.A.P."/>
            <person name="Shinohara A."/>
            <person name="Yoshida Y."/>
            <person name="Fujiwara M."/>
            <person name="Mori M."/>
            <person name="Tomita M."/>
            <person name="Arakawa K."/>
        </authorList>
    </citation>
    <scope>NUCLEOTIDE SEQUENCE [LARGE SCALE GENOMIC DNA]</scope>
</reference>
<comment type="caution">
    <text evidence="1">The sequence shown here is derived from an EMBL/GenBank/DDBJ whole genome shotgun (WGS) entry which is preliminary data.</text>
</comment>
<dbReference type="AlphaFoldDB" id="A0A4Y2TYL1"/>
<sequence>MDGPEVHCLAFANVDFNFPTYQLPTQLVQIAIEVFHDFIGRTDAHDGSVIGEQTETGLTVPGAAKVVNVDIEHFWSNFGSLNYSSVNCAF</sequence>
<dbReference type="EMBL" id="BGPR01031428">
    <property type="protein sequence ID" value="GBO04510.1"/>
    <property type="molecule type" value="Genomic_DNA"/>
</dbReference>
<proteinExistence type="predicted"/>
<accession>A0A4Y2TYL1</accession>
<dbReference type="Proteomes" id="UP000499080">
    <property type="component" value="Unassembled WGS sequence"/>
</dbReference>
<organism evidence="1 2">
    <name type="scientific">Araneus ventricosus</name>
    <name type="common">Orbweaver spider</name>
    <name type="synonym">Epeira ventricosa</name>
    <dbReference type="NCBI Taxonomy" id="182803"/>
    <lineage>
        <taxon>Eukaryota</taxon>
        <taxon>Metazoa</taxon>
        <taxon>Ecdysozoa</taxon>
        <taxon>Arthropoda</taxon>
        <taxon>Chelicerata</taxon>
        <taxon>Arachnida</taxon>
        <taxon>Araneae</taxon>
        <taxon>Araneomorphae</taxon>
        <taxon>Entelegynae</taxon>
        <taxon>Araneoidea</taxon>
        <taxon>Araneidae</taxon>
        <taxon>Araneus</taxon>
    </lineage>
</organism>